<evidence type="ECO:0000313" key="3">
    <source>
        <dbReference type="Proteomes" id="UP000324222"/>
    </source>
</evidence>
<organism evidence="2 3">
    <name type="scientific">Portunus trituberculatus</name>
    <name type="common">Swimming crab</name>
    <name type="synonym">Neptunus trituberculatus</name>
    <dbReference type="NCBI Taxonomy" id="210409"/>
    <lineage>
        <taxon>Eukaryota</taxon>
        <taxon>Metazoa</taxon>
        <taxon>Ecdysozoa</taxon>
        <taxon>Arthropoda</taxon>
        <taxon>Crustacea</taxon>
        <taxon>Multicrustacea</taxon>
        <taxon>Malacostraca</taxon>
        <taxon>Eumalacostraca</taxon>
        <taxon>Eucarida</taxon>
        <taxon>Decapoda</taxon>
        <taxon>Pleocyemata</taxon>
        <taxon>Brachyura</taxon>
        <taxon>Eubrachyura</taxon>
        <taxon>Portunoidea</taxon>
        <taxon>Portunidae</taxon>
        <taxon>Portuninae</taxon>
        <taxon>Portunus</taxon>
    </lineage>
</organism>
<feature type="compositionally biased region" description="Basic and acidic residues" evidence="1">
    <location>
        <begin position="76"/>
        <end position="90"/>
    </location>
</feature>
<gene>
    <name evidence="2" type="ORF">E2C01_019872</name>
</gene>
<comment type="caution">
    <text evidence="2">The sequence shown here is derived from an EMBL/GenBank/DDBJ whole genome shotgun (WGS) entry which is preliminary data.</text>
</comment>
<keyword evidence="3" id="KW-1185">Reference proteome</keyword>
<evidence type="ECO:0000313" key="2">
    <source>
        <dbReference type="EMBL" id="MPC26725.1"/>
    </source>
</evidence>
<sequence length="90" mass="9990">MRPSTEGVKFVLEGGLAKGNKKRREKKIPSELPVPVQSDSSRWKRRGWMKRLVTDSPSLTPSSPSLLSRSRQLAGGREKVQGGGDAKRFE</sequence>
<protein>
    <submittedName>
        <fullName evidence="2">Uncharacterized protein</fullName>
    </submittedName>
</protein>
<accession>A0A5B7DZT6</accession>
<evidence type="ECO:0000256" key="1">
    <source>
        <dbReference type="SAM" id="MobiDB-lite"/>
    </source>
</evidence>
<dbReference type="EMBL" id="VSRR010001641">
    <property type="protein sequence ID" value="MPC26725.1"/>
    <property type="molecule type" value="Genomic_DNA"/>
</dbReference>
<dbReference type="Proteomes" id="UP000324222">
    <property type="component" value="Unassembled WGS sequence"/>
</dbReference>
<name>A0A5B7DZT6_PORTR</name>
<proteinExistence type="predicted"/>
<feature type="region of interest" description="Disordered" evidence="1">
    <location>
        <begin position="1"/>
        <end position="90"/>
    </location>
</feature>
<feature type="compositionally biased region" description="Low complexity" evidence="1">
    <location>
        <begin position="56"/>
        <end position="71"/>
    </location>
</feature>
<reference evidence="2 3" key="1">
    <citation type="submission" date="2019-05" db="EMBL/GenBank/DDBJ databases">
        <title>Another draft genome of Portunus trituberculatus and its Hox gene families provides insights of decapod evolution.</title>
        <authorList>
            <person name="Jeong J.-H."/>
            <person name="Song I."/>
            <person name="Kim S."/>
            <person name="Choi T."/>
            <person name="Kim D."/>
            <person name="Ryu S."/>
            <person name="Kim W."/>
        </authorList>
    </citation>
    <scope>NUCLEOTIDE SEQUENCE [LARGE SCALE GENOMIC DNA]</scope>
    <source>
        <tissue evidence="2">Muscle</tissue>
    </source>
</reference>
<dbReference type="AlphaFoldDB" id="A0A5B7DZT6"/>